<sequence>FYLKCATVSSMKNILIVIRTVNELAEELGMHRTTVYRKLKSKELNPYYFNKGIIVMIAEVEKFEVV</sequence>
<dbReference type="Pfam" id="PF12728">
    <property type="entry name" value="HTH_17"/>
    <property type="match status" value="1"/>
</dbReference>
<evidence type="ECO:0000259" key="1">
    <source>
        <dbReference type="Pfam" id="PF12728"/>
    </source>
</evidence>
<dbReference type="InterPro" id="IPR041657">
    <property type="entry name" value="HTH_17"/>
</dbReference>
<feature type="non-terminal residue" evidence="2">
    <location>
        <position position="1"/>
    </location>
</feature>
<feature type="domain" description="Helix-turn-helix" evidence="1">
    <location>
        <begin position="20"/>
        <end position="55"/>
    </location>
</feature>
<gene>
    <name evidence="2" type="ORF">LCGC14_0988550</name>
</gene>
<reference evidence="2" key="1">
    <citation type="journal article" date="2015" name="Nature">
        <title>Complex archaea that bridge the gap between prokaryotes and eukaryotes.</title>
        <authorList>
            <person name="Spang A."/>
            <person name="Saw J.H."/>
            <person name="Jorgensen S.L."/>
            <person name="Zaremba-Niedzwiedzka K."/>
            <person name="Martijn J."/>
            <person name="Lind A.E."/>
            <person name="van Eijk R."/>
            <person name="Schleper C."/>
            <person name="Guy L."/>
            <person name="Ettema T.J."/>
        </authorList>
    </citation>
    <scope>NUCLEOTIDE SEQUENCE</scope>
</reference>
<comment type="caution">
    <text evidence="2">The sequence shown here is derived from an EMBL/GenBank/DDBJ whole genome shotgun (WGS) entry which is preliminary data.</text>
</comment>
<name>A0A0F9QPS5_9ZZZZ</name>
<accession>A0A0F9QPS5</accession>
<protein>
    <recommendedName>
        <fullName evidence="1">Helix-turn-helix domain-containing protein</fullName>
    </recommendedName>
</protein>
<proteinExistence type="predicted"/>
<dbReference type="Gene3D" id="1.10.10.60">
    <property type="entry name" value="Homeodomain-like"/>
    <property type="match status" value="1"/>
</dbReference>
<dbReference type="AlphaFoldDB" id="A0A0F9QPS5"/>
<evidence type="ECO:0000313" key="2">
    <source>
        <dbReference type="EMBL" id="KKN15166.1"/>
    </source>
</evidence>
<dbReference type="EMBL" id="LAZR01003738">
    <property type="protein sequence ID" value="KKN15166.1"/>
    <property type="molecule type" value="Genomic_DNA"/>
</dbReference>
<organism evidence="2">
    <name type="scientific">marine sediment metagenome</name>
    <dbReference type="NCBI Taxonomy" id="412755"/>
    <lineage>
        <taxon>unclassified sequences</taxon>
        <taxon>metagenomes</taxon>
        <taxon>ecological metagenomes</taxon>
    </lineage>
</organism>